<evidence type="ECO:0000256" key="10">
    <source>
        <dbReference type="RuleBase" id="RU004175"/>
    </source>
</evidence>
<dbReference type="GO" id="GO:0000105">
    <property type="term" value="P:L-histidine biosynthetic process"/>
    <property type="evidence" value="ECO:0007669"/>
    <property type="project" value="UniProtKB-UniRule"/>
</dbReference>
<keyword evidence="4 9" id="KW-0862">Zinc</keyword>
<dbReference type="PATRIC" id="fig|1502295.3.peg.211"/>
<keyword evidence="12" id="KW-1185">Reference proteome</keyword>
<dbReference type="InterPro" id="IPR012131">
    <property type="entry name" value="Hstdl_DH"/>
</dbReference>
<comment type="pathway">
    <text evidence="6">Amino-acid biosynthesis; L-histidine biosynthesis; L-histidine from 5-phospho-alpha-D-ribose 1-diphosphate: step 9/9.</text>
</comment>
<feature type="binding site" evidence="8">
    <location>
        <position position="352"/>
    </location>
    <ligand>
        <name>substrate</name>
    </ligand>
</feature>
<dbReference type="GO" id="GO:0005737">
    <property type="term" value="C:cytoplasm"/>
    <property type="evidence" value="ECO:0007669"/>
    <property type="project" value="TreeGrafter"/>
</dbReference>
<dbReference type="SUPFAM" id="SSF53720">
    <property type="entry name" value="ALDH-like"/>
    <property type="match status" value="1"/>
</dbReference>
<evidence type="ECO:0000256" key="7">
    <source>
        <dbReference type="PIRSR" id="PIRSR000099-1"/>
    </source>
</evidence>
<dbReference type="InterPro" id="IPR022695">
    <property type="entry name" value="Histidinol_DH_monofunct"/>
</dbReference>
<dbReference type="PANTHER" id="PTHR21256:SF2">
    <property type="entry name" value="HISTIDINE BIOSYNTHESIS TRIFUNCTIONAL PROTEIN"/>
    <property type="match status" value="1"/>
</dbReference>
<dbReference type="FunFam" id="3.40.50.1980:FF:000001">
    <property type="entry name" value="Histidinol dehydrogenase"/>
    <property type="match status" value="1"/>
</dbReference>
<feature type="binding site" evidence="9">
    <location>
        <position position="352"/>
    </location>
    <ligand>
        <name>Zn(2+)</name>
        <dbReference type="ChEBI" id="CHEBI:29105"/>
    </ligand>
</feature>
<keyword evidence="6" id="KW-0028">Amino-acid biosynthesis</keyword>
<dbReference type="CDD" id="cd06572">
    <property type="entry name" value="Histidinol_dh"/>
    <property type="match status" value="1"/>
</dbReference>
<feature type="binding site" evidence="8">
    <location>
        <position position="406"/>
    </location>
    <ligand>
        <name>substrate</name>
    </ligand>
</feature>
<evidence type="ECO:0000256" key="3">
    <source>
        <dbReference type="ARBA" id="ARBA00022723"/>
    </source>
</evidence>
<keyword evidence="6" id="KW-0368">Histidine biosynthesis</keyword>
<evidence type="ECO:0000256" key="8">
    <source>
        <dbReference type="PIRSR" id="PIRSR000099-3"/>
    </source>
</evidence>
<feature type="binding site" evidence="8">
    <location>
        <position position="252"/>
    </location>
    <ligand>
        <name>substrate</name>
    </ligand>
</feature>
<keyword evidence="5 6" id="KW-0560">Oxidoreductase</keyword>
<dbReference type="NCBIfam" id="TIGR00069">
    <property type="entry name" value="hisD"/>
    <property type="match status" value="1"/>
</dbReference>
<accession>A0A087S337</accession>
<dbReference type="PANTHER" id="PTHR21256">
    <property type="entry name" value="HISTIDINOL DEHYDROGENASE HDH"/>
    <property type="match status" value="1"/>
</dbReference>
<comment type="caution">
    <text evidence="11">The sequence shown here is derived from an EMBL/GenBank/DDBJ whole genome shotgun (WGS) entry which is preliminary data.</text>
</comment>
<keyword evidence="3 9" id="KW-0479">Metal-binding</keyword>
<feature type="binding site" evidence="8">
    <location>
        <position position="255"/>
    </location>
    <ligand>
        <name>substrate</name>
    </ligand>
</feature>
<feature type="binding site" evidence="9">
    <location>
        <position position="252"/>
    </location>
    <ligand>
        <name>Zn(2+)</name>
        <dbReference type="ChEBI" id="CHEBI:29105"/>
    </ligand>
</feature>
<evidence type="ECO:0000313" key="12">
    <source>
        <dbReference type="Proteomes" id="UP000029387"/>
    </source>
</evidence>
<feature type="active site" description="Proton acceptor" evidence="7">
    <location>
        <position position="319"/>
    </location>
</feature>
<dbReference type="Proteomes" id="UP000029387">
    <property type="component" value="Unassembled WGS sequence"/>
</dbReference>
<dbReference type="AlphaFoldDB" id="A0A087S337"/>
<evidence type="ECO:0000256" key="2">
    <source>
        <dbReference type="ARBA" id="ARBA00016531"/>
    </source>
</evidence>
<feature type="binding site" evidence="8">
    <location>
        <position position="230"/>
    </location>
    <ligand>
        <name>substrate</name>
    </ligand>
</feature>
<name>A0A087S337_9ARCH</name>
<dbReference type="GO" id="GO:0004399">
    <property type="term" value="F:histidinol dehydrogenase activity"/>
    <property type="evidence" value="ECO:0007669"/>
    <property type="project" value="UniProtKB-UniRule"/>
</dbReference>
<dbReference type="PRINTS" id="PR00083">
    <property type="entry name" value="HOLDHDRGNASE"/>
</dbReference>
<keyword evidence="6" id="KW-0520">NAD</keyword>
<feature type="binding site" evidence="9">
    <location>
        <position position="411"/>
    </location>
    <ligand>
        <name>Zn(2+)</name>
        <dbReference type="ChEBI" id="CHEBI:29105"/>
    </ligand>
</feature>
<reference evidence="11 12" key="1">
    <citation type="submission" date="2014-06" db="EMBL/GenBank/DDBJ databases">
        <authorList>
            <person name="Ngugi D.K."/>
            <person name="Blom J."/>
            <person name="Alam I."/>
            <person name="Rashid M."/>
            <person name="Baalawi W."/>
            <person name="Zhang G."/>
            <person name="Hikmawan T."/>
            <person name="Guan Y."/>
            <person name="Antunes A."/>
            <person name="Siam R."/>
            <person name="El-Dorry H."/>
            <person name="Bajic V."/>
            <person name="Stingl U."/>
        </authorList>
    </citation>
    <scope>NUCLEOTIDE SEQUENCE [LARGE SCALE GENOMIC DNA]</scope>
    <source>
        <strain evidence="11">SCGC AAA799-P11</strain>
    </source>
</reference>
<dbReference type="UniPathway" id="UPA00031">
    <property type="reaction ID" value="UER00014"/>
</dbReference>
<feature type="active site" description="Proton acceptor" evidence="7">
    <location>
        <position position="320"/>
    </location>
</feature>
<evidence type="ECO:0000256" key="5">
    <source>
        <dbReference type="ARBA" id="ARBA00023002"/>
    </source>
</evidence>
<dbReference type="GO" id="GO:0046872">
    <property type="term" value="F:metal ion binding"/>
    <property type="evidence" value="ECO:0007669"/>
    <property type="project" value="UniProtKB-KW"/>
</dbReference>
<dbReference type="Gene3D" id="1.20.5.1300">
    <property type="match status" value="1"/>
</dbReference>
<comment type="similarity">
    <text evidence="1 6 10">Belongs to the histidinol dehydrogenase family.</text>
</comment>
<evidence type="ECO:0000313" key="11">
    <source>
        <dbReference type="EMBL" id="KFM20141.1"/>
    </source>
</evidence>
<dbReference type="PROSITE" id="PS00611">
    <property type="entry name" value="HISOL_DEHYDROGENASE"/>
    <property type="match status" value="1"/>
</dbReference>
<dbReference type="PIRSF" id="PIRSF000099">
    <property type="entry name" value="Histidinol_dh"/>
    <property type="match status" value="1"/>
</dbReference>
<comment type="cofactor">
    <cofactor evidence="9">
        <name>Zn(2+)</name>
        <dbReference type="ChEBI" id="CHEBI:29105"/>
    </cofactor>
    <text evidence="9">Binds 1 zinc ion per subunit.</text>
</comment>
<feature type="binding site" evidence="8">
    <location>
        <position position="411"/>
    </location>
    <ligand>
        <name>substrate</name>
    </ligand>
</feature>
<organism evidence="11 12">
    <name type="scientific">Marine Group I thaumarchaeote SCGC AAA799-P11</name>
    <dbReference type="NCBI Taxonomy" id="1502295"/>
    <lineage>
        <taxon>Archaea</taxon>
        <taxon>Nitrososphaerota</taxon>
        <taxon>Marine Group I</taxon>
    </lineage>
</organism>
<protein>
    <recommendedName>
        <fullName evidence="2 6">Histidinol dehydrogenase</fullName>
        <shortName evidence="6">HDH</shortName>
        <ecNumber evidence="6">1.1.1.23</ecNumber>
    </recommendedName>
</protein>
<dbReference type="EC" id="1.1.1.23" evidence="6"/>
<dbReference type="EMBL" id="JOSZ01000002">
    <property type="protein sequence ID" value="KFM20141.1"/>
    <property type="molecule type" value="Genomic_DNA"/>
</dbReference>
<dbReference type="Gene3D" id="3.40.50.1980">
    <property type="entry name" value="Nitrogenase molybdenum iron protein domain"/>
    <property type="match status" value="2"/>
</dbReference>
<dbReference type="Pfam" id="PF00815">
    <property type="entry name" value="Histidinol_dh"/>
    <property type="match status" value="1"/>
</dbReference>
<evidence type="ECO:0000256" key="1">
    <source>
        <dbReference type="ARBA" id="ARBA00010178"/>
    </source>
</evidence>
<sequence length="420" mass="45111">MKIISINNSEQFLKKIGTKNSSKNQKIVESILKNVKNNGDVALKKYEKKFGARISSLRVSQRDITSAYSKVSKEDISAIKLAKSRLSKAESAVRRQFKDITVKFNGTKLSKSFVPIDSVGCYVPGGAARYPSSAIMSVIPAKIAGVKRIVVVSPPNSSGNIDPLTIVAADICGATEIYKTGGAQSIVALAYGTSSIKKVNKIVGPGGPFVTLAKYLVSNVVSIDMMAGPTELGIVIDSAADVDVAALDLISQAEHSSDTFCYALTSSNSIAKKLQSSVNSKLKDIQRAKIVKFSLESNGFIGVCKTSEIIDIANNLAPEHLEIISKNPKRWSKIKNPGLILYGKSSPSSASDYLLGSNHILPTNGFGKTRGSLSVLDFVKLLTKIETTKKDLQKISKSMKNLTLAEGLPNHYEAVRGRLK</sequence>
<gene>
    <name evidence="11" type="primary">hisD</name>
    <name evidence="11" type="ORF">AAA799P11_00212</name>
</gene>
<feature type="binding site" evidence="8">
    <location>
        <position position="320"/>
    </location>
    <ligand>
        <name>substrate</name>
    </ligand>
</feature>
<proteinExistence type="inferred from homology"/>
<evidence type="ECO:0000256" key="6">
    <source>
        <dbReference type="PIRNR" id="PIRNR000099"/>
    </source>
</evidence>
<comment type="catalytic activity">
    <reaction evidence="6">
        <text>L-histidinol + 2 NAD(+) + H2O = L-histidine + 2 NADH + 3 H(+)</text>
        <dbReference type="Rhea" id="RHEA:20641"/>
        <dbReference type="ChEBI" id="CHEBI:15377"/>
        <dbReference type="ChEBI" id="CHEBI:15378"/>
        <dbReference type="ChEBI" id="CHEBI:57540"/>
        <dbReference type="ChEBI" id="CHEBI:57595"/>
        <dbReference type="ChEBI" id="CHEBI:57699"/>
        <dbReference type="ChEBI" id="CHEBI:57945"/>
        <dbReference type="EC" id="1.1.1.23"/>
    </reaction>
</comment>
<comment type="function">
    <text evidence="6">Catalyzes the sequential NAD-dependent oxidations of L-histidinol to L-histidinaldehyde and then to L-histidine.</text>
</comment>
<evidence type="ECO:0000256" key="9">
    <source>
        <dbReference type="PIRSR" id="PIRSR000099-4"/>
    </source>
</evidence>
<dbReference type="InterPro" id="IPR001692">
    <property type="entry name" value="Histidinol_DH_CS"/>
</dbReference>
<dbReference type="InterPro" id="IPR016161">
    <property type="entry name" value="Ald_DH/histidinol_DH"/>
</dbReference>
<dbReference type="GO" id="GO:0051287">
    <property type="term" value="F:NAD binding"/>
    <property type="evidence" value="ECO:0007669"/>
    <property type="project" value="InterPro"/>
</dbReference>
<feature type="binding site" evidence="9">
    <location>
        <position position="255"/>
    </location>
    <ligand>
        <name>Zn(2+)</name>
        <dbReference type="ChEBI" id="CHEBI:29105"/>
    </ligand>
</feature>
<evidence type="ECO:0000256" key="4">
    <source>
        <dbReference type="ARBA" id="ARBA00022833"/>
    </source>
</evidence>